<gene>
    <name evidence="1" type="ORF">H072_9886</name>
</gene>
<sequence length="60" mass="7030">MPRRSEREQLKAKMLEVCFLNKDLETLRKNSMGFTKEFEFIENLTNEVQGLVDSMSSSEN</sequence>
<evidence type="ECO:0000313" key="1">
    <source>
        <dbReference type="EMBL" id="EPS36558.1"/>
    </source>
</evidence>
<dbReference type="AlphaFoldDB" id="S8BBK7"/>
<organism evidence="1 2">
    <name type="scientific">Dactylellina haptotyla (strain CBS 200.50)</name>
    <name type="common">Nematode-trapping fungus</name>
    <name type="synonym">Monacrosporium haptotylum</name>
    <dbReference type="NCBI Taxonomy" id="1284197"/>
    <lineage>
        <taxon>Eukaryota</taxon>
        <taxon>Fungi</taxon>
        <taxon>Dikarya</taxon>
        <taxon>Ascomycota</taxon>
        <taxon>Pezizomycotina</taxon>
        <taxon>Orbiliomycetes</taxon>
        <taxon>Orbiliales</taxon>
        <taxon>Orbiliaceae</taxon>
        <taxon>Dactylellina</taxon>
    </lineage>
</organism>
<accession>S8BBK7</accession>
<reference evidence="2" key="2">
    <citation type="submission" date="2013-04" db="EMBL/GenBank/DDBJ databases">
        <title>Genomic mechanisms accounting for the adaptation to parasitism in nematode-trapping fungi.</title>
        <authorList>
            <person name="Ahren D.G."/>
        </authorList>
    </citation>
    <scope>NUCLEOTIDE SEQUENCE [LARGE SCALE GENOMIC DNA]</scope>
    <source>
        <strain evidence="2">CBS 200.50</strain>
    </source>
</reference>
<keyword evidence="2" id="KW-1185">Reference proteome</keyword>
<dbReference type="HOGENOM" id="CLU_2941654_0_0_1"/>
<proteinExistence type="predicted"/>
<dbReference type="EMBL" id="AQGS01000867">
    <property type="protein sequence ID" value="EPS36558.1"/>
    <property type="molecule type" value="Genomic_DNA"/>
</dbReference>
<reference evidence="1 2" key="1">
    <citation type="journal article" date="2013" name="PLoS Genet.">
        <title>Genomic mechanisms accounting for the adaptation to parasitism in nematode-trapping fungi.</title>
        <authorList>
            <person name="Meerupati T."/>
            <person name="Andersson K.M."/>
            <person name="Friman E."/>
            <person name="Kumar D."/>
            <person name="Tunlid A."/>
            <person name="Ahren D."/>
        </authorList>
    </citation>
    <scope>NUCLEOTIDE SEQUENCE [LARGE SCALE GENOMIC DNA]</scope>
    <source>
        <strain evidence="1 2">CBS 200.50</strain>
    </source>
</reference>
<evidence type="ECO:0000313" key="2">
    <source>
        <dbReference type="Proteomes" id="UP000015100"/>
    </source>
</evidence>
<protein>
    <submittedName>
        <fullName evidence="1">Uncharacterized protein</fullName>
    </submittedName>
</protein>
<dbReference type="Proteomes" id="UP000015100">
    <property type="component" value="Unassembled WGS sequence"/>
</dbReference>
<comment type="caution">
    <text evidence="1">The sequence shown here is derived from an EMBL/GenBank/DDBJ whole genome shotgun (WGS) entry which is preliminary data.</text>
</comment>
<name>S8BBK7_DACHA</name>